<evidence type="ECO:0000256" key="2">
    <source>
        <dbReference type="ARBA" id="ARBA00009539"/>
    </source>
</evidence>
<evidence type="ECO:0000256" key="1">
    <source>
        <dbReference type="ARBA" id="ARBA00004903"/>
    </source>
</evidence>
<dbReference type="Gene3D" id="3.40.430.10">
    <property type="entry name" value="Dihydrofolate Reductase, subunit A"/>
    <property type="match status" value="1"/>
</dbReference>
<sequence length="173" mass="18585">MVDPTVELALIAALDRNGAIGRDNGLPWRLPDDLKRFKALTLGKPVLMGRRTAQSLGRALPGRRNLVLTRSGAVPFEGMQAVAAVAQAVAIAADDGASQLCVIGGGEVYALCLPDATRMHLTHVDLTVEGADAFFPSFDPAQWDVVARETHVTDARHASAFEFVEYRRIPAPK</sequence>
<dbReference type="InterPro" id="IPR001796">
    <property type="entry name" value="DHFR_dom"/>
</dbReference>
<dbReference type="PROSITE" id="PS00075">
    <property type="entry name" value="DHFR_1"/>
    <property type="match status" value="1"/>
</dbReference>
<dbReference type="SUPFAM" id="SSF53597">
    <property type="entry name" value="Dihydrofolate reductase-like"/>
    <property type="match status" value="1"/>
</dbReference>
<evidence type="ECO:0000256" key="6">
    <source>
        <dbReference type="ARBA" id="ARBA00023002"/>
    </source>
</evidence>
<dbReference type="InterPro" id="IPR017925">
    <property type="entry name" value="DHFR_CS"/>
</dbReference>
<comment type="pathway">
    <text evidence="1 8">Cofactor biosynthesis; tetrahydrofolate biosynthesis; 5,6,7,8-tetrahydrofolate from 7,8-dihydrofolate: step 1/1.</text>
</comment>
<comment type="function">
    <text evidence="7 8">Key enzyme in folate metabolism. Catalyzes an essential reaction for de novo glycine and purine synthesis, and for DNA precursor synthesis.</text>
</comment>
<evidence type="ECO:0000256" key="5">
    <source>
        <dbReference type="ARBA" id="ARBA00022857"/>
    </source>
</evidence>
<dbReference type="CDD" id="cd00209">
    <property type="entry name" value="DHFR"/>
    <property type="match status" value="1"/>
</dbReference>
<dbReference type="Pfam" id="PF00186">
    <property type="entry name" value="DHFR_1"/>
    <property type="match status" value="1"/>
</dbReference>
<evidence type="ECO:0000256" key="8">
    <source>
        <dbReference type="PIRNR" id="PIRNR000194"/>
    </source>
</evidence>
<dbReference type="EMBL" id="OU015430">
    <property type="protein sequence ID" value="CAG4976297.1"/>
    <property type="molecule type" value="Genomic_DNA"/>
</dbReference>
<dbReference type="InterPro" id="IPR024072">
    <property type="entry name" value="DHFR-like_dom_sf"/>
</dbReference>
<evidence type="ECO:0000256" key="3">
    <source>
        <dbReference type="ARBA" id="ARBA00012856"/>
    </source>
</evidence>
<evidence type="ECO:0000256" key="9">
    <source>
        <dbReference type="RuleBase" id="RU004474"/>
    </source>
</evidence>
<evidence type="ECO:0000313" key="12">
    <source>
        <dbReference type="Proteomes" id="UP000680116"/>
    </source>
</evidence>
<dbReference type="Proteomes" id="UP000680116">
    <property type="component" value="Chromosome"/>
</dbReference>
<keyword evidence="6 8" id="KW-0560">Oxidoreductase</keyword>
<keyword evidence="12" id="KW-1185">Reference proteome</keyword>
<dbReference type="PRINTS" id="PR00070">
    <property type="entry name" value="DHFR"/>
</dbReference>
<keyword evidence="5 8" id="KW-0521">NADP</keyword>
<dbReference type="PANTHER" id="PTHR48069:SF3">
    <property type="entry name" value="DIHYDROFOLATE REDUCTASE"/>
    <property type="match status" value="1"/>
</dbReference>
<evidence type="ECO:0000256" key="7">
    <source>
        <dbReference type="ARBA" id="ARBA00025067"/>
    </source>
</evidence>
<gene>
    <name evidence="11" type="primary">dhfrIII</name>
    <name evidence="11" type="ORF">LYB30171_02140</name>
</gene>
<dbReference type="PIRSF" id="PIRSF000194">
    <property type="entry name" value="DHFR"/>
    <property type="match status" value="1"/>
</dbReference>
<reference evidence="11 12" key="1">
    <citation type="submission" date="2021-04" db="EMBL/GenBank/DDBJ databases">
        <authorList>
            <person name="Rodrigo-Torres L."/>
            <person name="Arahal R. D."/>
            <person name="Lucena T."/>
        </authorList>
    </citation>
    <scope>NUCLEOTIDE SEQUENCE [LARGE SCALE GENOMIC DNA]</scope>
    <source>
        <strain evidence="11 12">CECT 30171</strain>
    </source>
</reference>
<accession>A0ABM8UHK3</accession>
<name>A0ABM8UHK3_9GAMM</name>
<dbReference type="EC" id="1.5.1.3" evidence="3 8"/>
<comment type="similarity">
    <text evidence="2 8 9">Belongs to the dihydrofolate reductase family.</text>
</comment>
<protein>
    <recommendedName>
        <fullName evidence="3 8">Dihydrofolate reductase</fullName>
        <ecNumber evidence="3 8">1.5.1.3</ecNumber>
    </recommendedName>
</protein>
<evidence type="ECO:0000313" key="11">
    <source>
        <dbReference type="EMBL" id="CAG4976297.1"/>
    </source>
</evidence>
<keyword evidence="4 8" id="KW-0554">One-carbon metabolism</keyword>
<proteinExistence type="inferred from homology"/>
<feature type="domain" description="DHFR" evidence="10">
    <location>
        <begin position="7"/>
        <end position="168"/>
    </location>
</feature>
<evidence type="ECO:0000259" key="10">
    <source>
        <dbReference type="PROSITE" id="PS51330"/>
    </source>
</evidence>
<evidence type="ECO:0000256" key="4">
    <source>
        <dbReference type="ARBA" id="ARBA00022563"/>
    </source>
</evidence>
<dbReference type="PROSITE" id="PS51330">
    <property type="entry name" value="DHFR_2"/>
    <property type="match status" value="1"/>
</dbReference>
<comment type="catalytic activity">
    <reaction evidence="8">
        <text>(6S)-5,6,7,8-tetrahydrofolate + NADP(+) = 7,8-dihydrofolate + NADPH + H(+)</text>
        <dbReference type="Rhea" id="RHEA:15009"/>
        <dbReference type="ChEBI" id="CHEBI:15378"/>
        <dbReference type="ChEBI" id="CHEBI:57451"/>
        <dbReference type="ChEBI" id="CHEBI:57453"/>
        <dbReference type="ChEBI" id="CHEBI:57783"/>
        <dbReference type="ChEBI" id="CHEBI:58349"/>
        <dbReference type="EC" id="1.5.1.3"/>
    </reaction>
</comment>
<organism evidence="11 12">
    <name type="scientific">Novilysobacter luteus</name>
    <dbReference type="NCBI Taxonomy" id="2822368"/>
    <lineage>
        <taxon>Bacteria</taxon>
        <taxon>Pseudomonadati</taxon>
        <taxon>Pseudomonadota</taxon>
        <taxon>Gammaproteobacteria</taxon>
        <taxon>Lysobacterales</taxon>
        <taxon>Lysobacteraceae</taxon>
        <taxon>Novilysobacter</taxon>
    </lineage>
</organism>
<dbReference type="GO" id="GO:0004146">
    <property type="term" value="F:dihydrofolate reductase activity"/>
    <property type="evidence" value="ECO:0007669"/>
    <property type="project" value="UniProtKB-EC"/>
</dbReference>
<dbReference type="InterPro" id="IPR012259">
    <property type="entry name" value="DHFR"/>
</dbReference>
<dbReference type="PANTHER" id="PTHR48069">
    <property type="entry name" value="DIHYDROFOLATE REDUCTASE"/>
    <property type="match status" value="1"/>
</dbReference>